<keyword evidence="1" id="KW-0479">Metal-binding</keyword>
<name>A0A1D3L3G8_9EURY</name>
<gene>
    <name evidence="2" type="ORF">MCBB_1561</name>
</gene>
<keyword evidence="3" id="KW-1185">Reference proteome</keyword>
<dbReference type="AlphaFoldDB" id="A0A1D3L3G8"/>
<dbReference type="PANTHER" id="PTHR42658:SF1">
    <property type="entry name" value="HYDROLASE TATD"/>
    <property type="match status" value="1"/>
</dbReference>
<reference evidence="2 3" key="1">
    <citation type="submission" date="2016-08" db="EMBL/GenBank/DDBJ databases">
        <authorList>
            <person name="Seilhamer J.J."/>
        </authorList>
    </citation>
    <scope>NUCLEOTIDE SEQUENCE [LARGE SCALE GENOMIC DNA]</scope>
    <source>
        <strain evidence="2">Buetzberg</strain>
    </source>
</reference>
<evidence type="ECO:0000256" key="1">
    <source>
        <dbReference type="PIRNR" id="PIRNR005295"/>
    </source>
</evidence>
<dbReference type="EMBL" id="LT607756">
    <property type="protein sequence ID" value="SCG86116.1"/>
    <property type="molecule type" value="Genomic_DNA"/>
</dbReference>
<dbReference type="GO" id="GO:0046872">
    <property type="term" value="F:metal ion binding"/>
    <property type="evidence" value="ECO:0007669"/>
    <property type="project" value="UniProtKB-KW"/>
</dbReference>
<comment type="similarity">
    <text evidence="1">Belongs to the metallo-dependent hydrolases superfamily.</text>
</comment>
<evidence type="ECO:0000313" key="3">
    <source>
        <dbReference type="Proteomes" id="UP000094707"/>
    </source>
</evidence>
<dbReference type="EC" id="3.1.-.-" evidence="2"/>
<dbReference type="Pfam" id="PF01026">
    <property type="entry name" value="TatD_DNase"/>
    <property type="match status" value="1"/>
</dbReference>
<dbReference type="InterPro" id="IPR032466">
    <property type="entry name" value="Metal_Hydrolase"/>
</dbReference>
<accession>A0A1D3L3G8</accession>
<dbReference type="InterPro" id="IPR001130">
    <property type="entry name" value="TatD-like"/>
</dbReference>
<dbReference type="Gene3D" id="3.20.20.140">
    <property type="entry name" value="Metal-dependent hydrolases"/>
    <property type="match status" value="1"/>
</dbReference>
<dbReference type="Proteomes" id="UP000094707">
    <property type="component" value="Chromosome I"/>
</dbReference>
<evidence type="ECO:0000313" key="2">
    <source>
        <dbReference type="EMBL" id="SCG86116.1"/>
    </source>
</evidence>
<dbReference type="InterPro" id="IPR012022">
    <property type="entry name" value="UCP005295"/>
</dbReference>
<dbReference type="PATRIC" id="fig|129848.4.peg.1594"/>
<proteinExistence type="inferred from homology"/>
<organism evidence="2 3">
    <name type="scientific">Methanobacterium congolense</name>
    <dbReference type="NCBI Taxonomy" id="118062"/>
    <lineage>
        <taxon>Archaea</taxon>
        <taxon>Methanobacteriati</taxon>
        <taxon>Methanobacteriota</taxon>
        <taxon>Methanomada group</taxon>
        <taxon>Methanobacteria</taxon>
        <taxon>Methanobacteriales</taxon>
        <taxon>Methanobacteriaceae</taxon>
        <taxon>Methanobacterium</taxon>
    </lineage>
</organism>
<dbReference type="PANTHER" id="PTHR42658">
    <property type="entry name" value="HYDROLASE TATD"/>
    <property type="match status" value="1"/>
</dbReference>
<keyword evidence="1 2" id="KW-0378">Hydrolase</keyword>
<dbReference type="GO" id="GO:0016788">
    <property type="term" value="F:hydrolase activity, acting on ester bonds"/>
    <property type="evidence" value="ECO:0007669"/>
    <property type="project" value="UniProtKB-UniRule"/>
</dbReference>
<dbReference type="SUPFAM" id="SSF51556">
    <property type="entry name" value="Metallo-dependent hydrolases"/>
    <property type="match status" value="1"/>
</dbReference>
<protein>
    <submittedName>
        <fullName evidence="2">Putative metal-dependent hydrolase MJ0761</fullName>
        <ecNumber evidence="2">3.1.-.-</ecNumber>
    </submittedName>
</protein>
<dbReference type="GeneID" id="30412400"/>
<dbReference type="STRING" id="118062.MCBB_1561"/>
<dbReference type="PIRSF" id="PIRSF005295">
    <property type="entry name" value="UCP005295_TatD"/>
    <property type="match status" value="1"/>
</dbReference>
<dbReference type="OrthoDB" id="359310at2157"/>
<dbReference type="RefSeq" id="WP_071907206.1">
    <property type="nucleotide sequence ID" value="NZ_LT607756.1"/>
</dbReference>
<sequence>MIDAHVHADTRPYEDFEKMAVAGVEKAVSCAHDPLRMSTSDVVLDHINRIMENDTKRAAENGLKLYAAVGIHPRSISKDWERVLHELPALLEKEDVVAVGEIGLETTSDIEKEVFKKQLKLADELNMKVVVHTPRKNKSEVAKVTASILEDMIEPSLVQLDHIDSSIVDMTVEHDWNLGMTVQPLKVSPDEAVSMLREYGVDRFVLDSDMSSSPSDPLSVPKTVHKMKLAGFTAKEIHRVSHSNAAKFYGI</sequence>
<dbReference type="KEGG" id="mcub:MCBB_1561"/>